<dbReference type="PRINTS" id="PR00909">
    <property type="entry name" value="SPERMDNBNDNG"/>
</dbReference>
<feature type="chain" id="PRO_5030173365" evidence="7">
    <location>
        <begin position="31"/>
        <end position="363"/>
    </location>
</feature>
<dbReference type="InterPro" id="IPR006061">
    <property type="entry name" value="SBP_1_CS"/>
</dbReference>
<accession>K9ZIK1</accession>
<proteinExistence type="inferred from homology"/>
<evidence type="ECO:0000256" key="1">
    <source>
        <dbReference type="ARBA" id="ARBA00004418"/>
    </source>
</evidence>
<reference evidence="9" key="1">
    <citation type="journal article" date="2013" name="Proc. Natl. Acad. Sci. U.S.A.">
        <title>Improving the coverage of the cyanobacterial phylum using diversity-driven genome sequencing.</title>
        <authorList>
            <person name="Shih P.M."/>
            <person name="Wu D."/>
            <person name="Latifi A."/>
            <person name="Axen S.D."/>
            <person name="Fewer D.P."/>
            <person name="Talla E."/>
            <person name="Calteau A."/>
            <person name="Cai F."/>
            <person name="Tandeau de Marsac N."/>
            <person name="Rippka R."/>
            <person name="Herdman M."/>
            <person name="Sivonen K."/>
            <person name="Coursin T."/>
            <person name="Laurent T."/>
            <person name="Goodwin L."/>
            <person name="Nolan M."/>
            <person name="Davenport K.W."/>
            <person name="Han C.S."/>
            <person name="Rubin E.M."/>
            <person name="Eisen J.A."/>
            <person name="Woyke T."/>
            <person name="Gugger M."/>
            <person name="Kerfeld C.A."/>
        </authorList>
    </citation>
    <scope>NUCLEOTIDE SEQUENCE [LARGE SCALE GENOMIC DNA]</scope>
    <source>
        <strain evidence="9">ATCC 27899 / PCC 7122</strain>
    </source>
</reference>
<evidence type="ECO:0000256" key="3">
    <source>
        <dbReference type="ARBA" id="ARBA00022448"/>
    </source>
</evidence>
<dbReference type="PIRSF" id="PIRSF019574">
    <property type="entry name" value="Periplasmic_polyamine_BP"/>
    <property type="match status" value="1"/>
</dbReference>
<dbReference type="GO" id="GO:0055085">
    <property type="term" value="P:transmembrane transport"/>
    <property type="evidence" value="ECO:0007669"/>
    <property type="project" value="InterPro"/>
</dbReference>
<dbReference type="AlphaFoldDB" id="K9ZIK1"/>
<protein>
    <submittedName>
        <fullName evidence="8">Extracellular solute-binding protein family 1</fullName>
    </submittedName>
</protein>
<dbReference type="STRING" id="272123.Anacy_3179"/>
<evidence type="ECO:0000256" key="2">
    <source>
        <dbReference type="ARBA" id="ARBA00008520"/>
    </source>
</evidence>
<dbReference type="SUPFAM" id="SSF53850">
    <property type="entry name" value="Periplasmic binding protein-like II"/>
    <property type="match status" value="1"/>
</dbReference>
<organism evidence="8 9">
    <name type="scientific">Anabaena cylindrica (strain ATCC 27899 / PCC 7122)</name>
    <dbReference type="NCBI Taxonomy" id="272123"/>
    <lineage>
        <taxon>Bacteria</taxon>
        <taxon>Bacillati</taxon>
        <taxon>Cyanobacteriota</taxon>
        <taxon>Cyanophyceae</taxon>
        <taxon>Nostocales</taxon>
        <taxon>Nostocaceae</taxon>
        <taxon>Anabaena</taxon>
    </lineage>
</organism>
<dbReference type="CDD" id="cd13590">
    <property type="entry name" value="PBP2_PotD_PotF_like"/>
    <property type="match status" value="1"/>
</dbReference>
<feature type="binding site" evidence="6">
    <location>
        <begin position="185"/>
        <end position="188"/>
    </location>
    <ligand>
        <name>spermidine</name>
        <dbReference type="ChEBI" id="CHEBI:57834"/>
    </ligand>
</feature>
<name>K9ZIK1_ANACC</name>
<dbReference type="HOGENOM" id="CLU_026974_1_3_3"/>
<feature type="binding site" evidence="6">
    <location>
        <position position="101"/>
    </location>
    <ligand>
        <name>spermidine</name>
        <dbReference type="ChEBI" id="CHEBI:57834"/>
    </ligand>
</feature>
<dbReference type="GO" id="GO:0019808">
    <property type="term" value="F:polyamine binding"/>
    <property type="evidence" value="ECO:0007669"/>
    <property type="project" value="InterPro"/>
</dbReference>
<dbReference type="GO" id="GO:0015846">
    <property type="term" value="P:polyamine transport"/>
    <property type="evidence" value="ECO:0007669"/>
    <property type="project" value="InterPro"/>
</dbReference>
<dbReference type="EMBL" id="CP003659">
    <property type="protein sequence ID" value="AFZ58589.1"/>
    <property type="molecule type" value="Genomic_DNA"/>
</dbReference>
<dbReference type="Pfam" id="PF13416">
    <property type="entry name" value="SBP_bac_8"/>
    <property type="match status" value="1"/>
</dbReference>
<evidence type="ECO:0000256" key="4">
    <source>
        <dbReference type="ARBA" id="ARBA00022729"/>
    </source>
</evidence>
<feature type="signal peptide" evidence="7">
    <location>
        <begin position="1"/>
        <end position="30"/>
    </location>
</feature>
<dbReference type="PANTHER" id="PTHR30222">
    <property type="entry name" value="SPERMIDINE/PUTRESCINE-BINDING PERIPLASMIC PROTEIN"/>
    <property type="match status" value="1"/>
</dbReference>
<evidence type="ECO:0000256" key="7">
    <source>
        <dbReference type="SAM" id="SignalP"/>
    </source>
</evidence>
<dbReference type="KEGG" id="acy:Anacy_3179"/>
<dbReference type="Proteomes" id="UP000010474">
    <property type="component" value="Chromosome"/>
</dbReference>
<dbReference type="eggNOG" id="COG0687">
    <property type="taxonomic scope" value="Bacteria"/>
</dbReference>
<dbReference type="PANTHER" id="PTHR30222:SF17">
    <property type="entry name" value="SPERMIDINE_PUTRESCINE-BINDING PERIPLASMIC PROTEIN"/>
    <property type="match status" value="1"/>
</dbReference>
<gene>
    <name evidence="8" type="ordered locus">Anacy_3179</name>
</gene>
<evidence type="ECO:0000256" key="6">
    <source>
        <dbReference type="PIRSR" id="PIRSR019574-1"/>
    </source>
</evidence>
<keyword evidence="4 7" id="KW-0732">Signal</keyword>
<evidence type="ECO:0000313" key="9">
    <source>
        <dbReference type="Proteomes" id="UP000010474"/>
    </source>
</evidence>
<dbReference type="InterPro" id="IPR001188">
    <property type="entry name" value="Sperm_putr-bd"/>
</dbReference>
<evidence type="ECO:0000313" key="8">
    <source>
        <dbReference type="EMBL" id="AFZ58589.1"/>
    </source>
</evidence>
<dbReference type="Gene3D" id="3.40.190.10">
    <property type="entry name" value="Periplasmic binding protein-like II"/>
    <property type="match status" value="2"/>
</dbReference>
<comment type="similarity">
    <text evidence="2">Belongs to the bacterial solute-binding protein 1 family.</text>
</comment>
<sequence length="363" mass="41270">MTKMTNRRQFLKNMVAVSSLSLSSCGWKLANVSSNHTSSGQSDTLYIYTWTQYTDSELLSTFTTQTGIKVLADFYDSNDVMLAKLQAGGAATYSIIYPSDYMVQKMVEKNLLTEINHESLIGLDNLFTQFKNPSYDPNNRYSIPFNWGTTGLLYNSEKLENPPEDWEYLWQNQDKLYKRMTLLNDVREVMGAALKMLGYSYNSQNETEVKQAYEKLKILKPAIAAFDTDAWQNQLLAGDLLLAMCYSTDAVNISKENPKFKYVIPRSGSSLWTDTIVIPKIAANLAGAYAWINLILQPDVTAKLSKRLNISTPNRAGFEQLPKQSRENTNLFPPESLLAKCERSTPIGEFEEVYERYWTQLLA</sequence>
<dbReference type="PATRIC" id="fig|272123.3.peg.3467"/>
<dbReference type="GO" id="GO:0042597">
    <property type="term" value="C:periplasmic space"/>
    <property type="evidence" value="ECO:0007669"/>
    <property type="project" value="UniProtKB-SubCell"/>
</dbReference>
<dbReference type="InterPro" id="IPR006059">
    <property type="entry name" value="SBP"/>
</dbReference>
<keyword evidence="5" id="KW-0574">Periplasm</keyword>
<dbReference type="PROSITE" id="PS01037">
    <property type="entry name" value="SBP_BACTERIAL_1"/>
    <property type="match status" value="1"/>
</dbReference>
<comment type="subcellular location">
    <subcellularLocation>
        <location evidence="1">Periplasm</location>
    </subcellularLocation>
</comment>
<evidence type="ECO:0000256" key="5">
    <source>
        <dbReference type="ARBA" id="ARBA00022764"/>
    </source>
</evidence>
<keyword evidence="9" id="KW-1185">Reference proteome</keyword>
<keyword evidence="3" id="KW-0813">Transport</keyword>
<dbReference type="PROSITE" id="PS51257">
    <property type="entry name" value="PROKAR_LIPOPROTEIN"/>
    <property type="match status" value="1"/>
</dbReference>